<dbReference type="Proteomes" id="UP000215459">
    <property type="component" value="Unassembled WGS sequence"/>
</dbReference>
<keyword evidence="3" id="KW-1185">Reference proteome</keyword>
<organism evidence="2 3">
    <name type="scientific">Paludifilum halophilum</name>
    <dbReference type="NCBI Taxonomy" id="1642702"/>
    <lineage>
        <taxon>Bacteria</taxon>
        <taxon>Bacillati</taxon>
        <taxon>Bacillota</taxon>
        <taxon>Bacilli</taxon>
        <taxon>Bacillales</taxon>
        <taxon>Thermoactinomycetaceae</taxon>
        <taxon>Paludifilum</taxon>
    </lineage>
</organism>
<sequence>MFEMDWRYTKPVKPERIQEVETELNVRFPNSFVECVKKNNAGRPNAILFDLGNDKEKVFGNLFDFNDSEYGLSILEAYESLVDEHEAPKELIPFADDPAGNFICFDYRSINNGEPAVVFFYHERDEDNIRRISNSFEDFINKLYEPK</sequence>
<dbReference type="Pfam" id="PF09346">
    <property type="entry name" value="SMI1_KNR4"/>
    <property type="match status" value="1"/>
</dbReference>
<name>A0A235B7B8_9BACL</name>
<evidence type="ECO:0000313" key="3">
    <source>
        <dbReference type="Proteomes" id="UP000215459"/>
    </source>
</evidence>
<evidence type="ECO:0000313" key="2">
    <source>
        <dbReference type="EMBL" id="OYD07767.1"/>
    </source>
</evidence>
<proteinExistence type="predicted"/>
<dbReference type="InterPro" id="IPR037883">
    <property type="entry name" value="Knr4/Smi1-like_sf"/>
</dbReference>
<comment type="caution">
    <text evidence="2">The sequence shown here is derived from an EMBL/GenBank/DDBJ whole genome shotgun (WGS) entry which is preliminary data.</text>
</comment>
<gene>
    <name evidence="2" type="ORF">CHM34_09875</name>
</gene>
<dbReference type="Gene3D" id="3.40.1580.10">
    <property type="entry name" value="SMI1/KNR4-like"/>
    <property type="match status" value="1"/>
</dbReference>
<reference evidence="2 3" key="1">
    <citation type="submission" date="2017-07" db="EMBL/GenBank/DDBJ databases">
        <title>The genome sequence of Paludifilum halophilum highlights mechanisms for microbial adaptation to high salt environemnts.</title>
        <authorList>
            <person name="Belbahri L."/>
        </authorList>
    </citation>
    <scope>NUCLEOTIDE SEQUENCE [LARGE SCALE GENOMIC DNA]</scope>
    <source>
        <strain evidence="2 3">DSM 102817</strain>
    </source>
</reference>
<dbReference type="SMART" id="SM00860">
    <property type="entry name" value="SMI1_KNR4"/>
    <property type="match status" value="1"/>
</dbReference>
<dbReference type="EMBL" id="NOWF01000005">
    <property type="protein sequence ID" value="OYD07767.1"/>
    <property type="molecule type" value="Genomic_DNA"/>
</dbReference>
<dbReference type="AlphaFoldDB" id="A0A235B7B8"/>
<feature type="domain" description="Knr4/Smi1-like" evidence="1">
    <location>
        <begin position="11"/>
        <end position="142"/>
    </location>
</feature>
<evidence type="ECO:0000259" key="1">
    <source>
        <dbReference type="SMART" id="SM00860"/>
    </source>
</evidence>
<accession>A0A235B7B8</accession>
<protein>
    <recommendedName>
        <fullName evidence="1">Knr4/Smi1-like domain-containing protein</fullName>
    </recommendedName>
</protein>
<dbReference type="SUPFAM" id="SSF160631">
    <property type="entry name" value="SMI1/KNR4-like"/>
    <property type="match status" value="1"/>
</dbReference>
<dbReference type="InterPro" id="IPR018958">
    <property type="entry name" value="Knr4/Smi1-like_dom"/>
</dbReference>